<dbReference type="EMBL" id="DSFE01000086">
    <property type="protein sequence ID" value="HEU97995.1"/>
    <property type="molecule type" value="Genomic_DNA"/>
</dbReference>
<dbReference type="PANTHER" id="PTHR30348:SF4">
    <property type="entry name" value="DUF72 DOMAIN-CONTAINING PROTEIN"/>
    <property type="match status" value="1"/>
</dbReference>
<proteinExistence type="predicted"/>
<protein>
    <submittedName>
        <fullName evidence="1">DUF72 domain-containing protein</fullName>
    </submittedName>
</protein>
<dbReference type="PANTHER" id="PTHR30348">
    <property type="entry name" value="UNCHARACTERIZED PROTEIN YECE"/>
    <property type="match status" value="1"/>
</dbReference>
<gene>
    <name evidence="1" type="ORF">ENO36_03970</name>
</gene>
<comment type="caution">
    <text evidence="1">The sequence shown here is derived from an EMBL/GenBank/DDBJ whole genome shotgun (WGS) entry which is preliminary data.</text>
</comment>
<sequence>MVEKPLVYVGTSGWTYSWNEGGDFKWYVENSGLNAVELNASFYRFPFSSQIAGWAKKGGEMRWAIKVHRTITHLRRLSENSYETWFKFRNLFSPMEKIIDFYLFQLPPSFSCREEMLRRIERFEGKTELGERMAVEFRDPSCYNNSILKWAEEVGITLVSVDSPEATWIVRSTSSIYLRLHGRSEWYFHNYTYEELHDLARKVFELMPERIYVFFNNDHWMLENAKTAMNLFSEYRTSSFNNK</sequence>
<dbReference type="InterPro" id="IPR036520">
    <property type="entry name" value="UPF0759_sf"/>
</dbReference>
<dbReference type="SUPFAM" id="SSF117396">
    <property type="entry name" value="TM1631-like"/>
    <property type="match status" value="1"/>
</dbReference>
<dbReference type="Pfam" id="PF01904">
    <property type="entry name" value="DUF72"/>
    <property type="match status" value="1"/>
</dbReference>
<accession>A0A7C2YYV0</accession>
<dbReference type="Gene3D" id="3.20.20.410">
    <property type="entry name" value="Protein of unknown function UPF0759"/>
    <property type="match status" value="1"/>
</dbReference>
<name>A0A7C2YYV0_9CREN</name>
<reference evidence="1" key="1">
    <citation type="journal article" date="2020" name="mSystems">
        <title>Genome- and Community-Level Interaction Insights into Carbon Utilization and Element Cycling Functions of Hydrothermarchaeota in Hydrothermal Sediment.</title>
        <authorList>
            <person name="Zhou Z."/>
            <person name="Liu Y."/>
            <person name="Xu W."/>
            <person name="Pan J."/>
            <person name="Luo Z.H."/>
            <person name="Li M."/>
        </authorList>
    </citation>
    <scope>NUCLEOTIDE SEQUENCE [LARGE SCALE GENOMIC DNA]</scope>
    <source>
        <strain evidence="1">SpSt-1259</strain>
    </source>
</reference>
<dbReference type="AlphaFoldDB" id="A0A7C2YYV0"/>
<dbReference type="InterPro" id="IPR002763">
    <property type="entry name" value="DUF72"/>
</dbReference>
<dbReference type="Proteomes" id="UP000885664">
    <property type="component" value="Unassembled WGS sequence"/>
</dbReference>
<organism evidence="1">
    <name type="scientific">Fervidicoccus fontis</name>
    <dbReference type="NCBI Taxonomy" id="683846"/>
    <lineage>
        <taxon>Archaea</taxon>
        <taxon>Thermoproteota</taxon>
        <taxon>Thermoprotei</taxon>
        <taxon>Fervidicoccales</taxon>
        <taxon>Fervidicoccaceae</taxon>
        <taxon>Fervidicoccus</taxon>
    </lineage>
</organism>
<evidence type="ECO:0000313" key="1">
    <source>
        <dbReference type="EMBL" id="HEU97995.1"/>
    </source>
</evidence>